<proteinExistence type="predicted"/>
<name>A0A1F6MHV0_9BACT</name>
<dbReference type="STRING" id="1798683.A3C90_01540"/>
<feature type="signal peptide" evidence="2">
    <location>
        <begin position="1"/>
        <end position="29"/>
    </location>
</feature>
<comment type="caution">
    <text evidence="3">The sequence shown here is derived from an EMBL/GenBank/DDBJ whole genome shotgun (WGS) entry which is preliminary data.</text>
</comment>
<feature type="region of interest" description="Disordered" evidence="1">
    <location>
        <begin position="263"/>
        <end position="296"/>
    </location>
</feature>
<dbReference type="AlphaFoldDB" id="A0A1F6MHV0"/>
<feature type="chain" id="PRO_5009525649" description="DUF5667 domain-containing protein" evidence="2">
    <location>
        <begin position="30"/>
        <end position="296"/>
    </location>
</feature>
<evidence type="ECO:0000313" key="4">
    <source>
        <dbReference type="Proteomes" id="UP000177457"/>
    </source>
</evidence>
<evidence type="ECO:0000313" key="3">
    <source>
        <dbReference type="EMBL" id="OGH71118.1"/>
    </source>
</evidence>
<accession>A0A1F6MHV0</accession>
<gene>
    <name evidence="3" type="ORF">A3C90_01540</name>
</gene>
<evidence type="ECO:0000256" key="2">
    <source>
        <dbReference type="SAM" id="SignalP"/>
    </source>
</evidence>
<dbReference type="EMBL" id="MFQE01000034">
    <property type="protein sequence ID" value="OGH71118.1"/>
    <property type="molecule type" value="Genomic_DNA"/>
</dbReference>
<dbReference type="Proteomes" id="UP000177457">
    <property type="component" value="Unassembled WGS sequence"/>
</dbReference>
<evidence type="ECO:0000256" key="1">
    <source>
        <dbReference type="SAM" id="MobiDB-lite"/>
    </source>
</evidence>
<sequence>MAYALRVSRGLLWGVGLAAILFIGSFANAQTATGTDDSLEGIEVQVPDKTPSPWALFVRGLRERLSEWTTFDPTAKAEKQLQFAEERQAIAEKILAESTDDEERARAERMLEWANRYMEKIDARKDKWIEKRDERSERLMRNIAKHELRRGQLFDRIEEKLDEKLPEEKIERLRKLQERGSEVNKRLLNALENENIPEAVREHLEAVKARIEAHAEAVSSFREKRQELLEAAKAGDASATATLKTLWDERKEKLGDIRETFQEKQETFREEVKEEMQERKEERQAKKAATSTEDTD</sequence>
<keyword evidence="2" id="KW-0732">Signal</keyword>
<evidence type="ECO:0008006" key="5">
    <source>
        <dbReference type="Google" id="ProtNLM"/>
    </source>
</evidence>
<organism evidence="3 4">
    <name type="scientific">Candidatus Magasanikbacteria bacterium RIFCSPHIGHO2_02_FULL_51_14</name>
    <dbReference type="NCBI Taxonomy" id="1798683"/>
    <lineage>
        <taxon>Bacteria</taxon>
        <taxon>Candidatus Magasanikiibacteriota</taxon>
    </lineage>
</organism>
<protein>
    <recommendedName>
        <fullName evidence="5">DUF5667 domain-containing protein</fullName>
    </recommendedName>
</protein>
<reference evidence="3 4" key="1">
    <citation type="journal article" date="2016" name="Nat. Commun.">
        <title>Thousands of microbial genomes shed light on interconnected biogeochemical processes in an aquifer system.</title>
        <authorList>
            <person name="Anantharaman K."/>
            <person name="Brown C.T."/>
            <person name="Hug L.A."/>
            <person name="Sharon I."/>
            <person name="Castelle C.J."/>
            <person name="Probst A.J."/>
            <person name="Thomas B.C."/>
            <person name="Singh A."/>
            <person name="Wilkins M.J."/>
            <person name="Karaoz U."/>
            <person name="Brodie E.L."/>
            <person name="Williams K.H."/>
            <person name="Hubbard S.S."/>
            <person name="Banfield J.F."/>
        </authorList>
    </citation>
    <scope>NUCLEOTIDE SEQUENCE [LARGE SCALE GENOMIC DNA]</scope>
</reference>
<feature type="compositionally biased region" description="Basic and acidic residues" evidence="1">
    <location>
        <begin position="263"/>
        <end position="285"/>
    </location>
</feature>